<gene>
    <name evidence="2" type="ORF">D9619_010638</name>
</gene>
<keyword evidence="1" id="KW-0472">Membrane</keyword>
<dbReference type="Proteomes" id="UP000567179">
    <property type="component" value="Unassembled WGS sequence"/>
</dbReference>
<comment type="caution">
    <text evidence="2">The sequence shown here is derived from an EMBL/GenBank/DDBJ whole genome shotgun (WGS) entry which is preliminary data.</text>
</comment>
<protein>
    <submittedName>
        <fullName evidence="2">Uncharacterized protein</fullName>
    </submittedName>
</protein>
<evidence type="ECO:0000313" key="2">
    <source>
        <dbReference type="EMBL" id="KAF5318786.1"/>
    </source>
</evidence>
<feature type="transmembrane region" description="Helical" evidence="1">
    <location>
        <begin position="53"/>
        <end position="77"/>
    </location>
</feature>
<keyword evidence="1" id="KW-0812">Transmembrane</keyword>
<evidence type="ECO:0000313" key="3">
    <source>
        <dbReference type="Proteomes" id="UP000567179"/>
    </source>
</evidence>
<evidence type="ECO:0000256" key="1">
    <source>
        <dbReference type="SAM" id="Phobius"/>
    </source>
</evidence>
<dbReference type="EMBL" id="JAACJJ010000030">
    <property type="protein sequence ID" value="KAF5318786.1"/>
    <property type="molecule type" value="Genomic_DNA"/>
</dbReference>
<name>A0A8H5B8U5_9AGAR</name>
<sequence>MASTISSNSRGRLIRTAGYSAWKALLVYDCIIFGLTIYKSWTARVDHGITGISIPLMAVLLRDGAIYFAVYILTFYFTAPFWRGDLATFASCNKFGSVLVSPRTADFIASNNFGGGGGIAVCY</sequence>
<organism evidence="2 3">
    <name type="scientific">Psilocybe cf. subviscida</name>
    <dbReference type="NCBI Taxonomy" id="2480587"/>
    <lineage>
        <taxon>Eukaryota</taxon>
        <taxon>Fungi</taxon>
        <taxon>Dikarya</taxon>
        <taxon>Basidiomycota</taxon>
        <taxon>Agaricomycotina</taxon>
        <taxon>Agaricomycetes</taxon>
        <taxon>Agaricomycetidae</taxon>
        <taxon>Agaricales</taxon>
        <taxon>Agaricineae</taxon>
        <taxon>Strophariaceae</taxon>
        <taxon>Psilocybe</taxon>
    </lineage>
</organism>
<reference evidence="2 3" key="1">
    <citation type="journal article" date="2020" name="ISME J.">
        <title>Uncovering the hidden diversity of litter-decomposition mechanisms in mushroom-forming fungi.</title>
        <authorList>
            <person name="Floudas D."/>
            <person name="Bentzer J."/>
            <person name="Ahren D."/>
            <person name="Johansson T."/>
            <person name="Persson P."/>
            <person name="Tunlid A."/>
        </authorList>
    </citation>
    <scope>NUCLEOTIDE SEQUENCE [LARGE SCALE GENOMIC DNA]</scope>
    <source>
        <strain evidence="2 3">CBS 101986</strain>
    </source>
</reference>
<keyword evidence="3" id="KW-1185">Reference proteome</keyword>
<dbReference type="AlphaFoldDB" id="A0A8H5B8U5"/>
<dbReference type="OrthoDB" id="2686513at2759"/>
<keyword evidence="1" id="KW-1133">Transmembrane helix</keyword>
<feature type="transmembrane region" description="Helical" evidence="1">
    <location>
        <begin position="21"/>
        <end position="41"/>
    </location>
</feature>
<accession>A0A8H5B8U5</accession>
<proteinExistence type="predicted"/>